<keyword evidence="2" id="KW-0472">Membrane</keyword>
<dbReference type="EMBL" id="JAHHUM010001175">
    <property type="protein sequence ID" value="KAK5614070.1"/>
    <property type="molecule type" value="Genomic_DNA"/>
</dbReference>
<feature type="compositionally biased region" description="Polar residues" evidence="1">
    <location>
        <begin position="288"/>
        <end position="299"/>
    </location>
</feature>
<accession>A0AAV9RYF3</accession>
<keyword evidence="2" id="KW-0812">Transmembrane</keyword>
<name>A0AAV9RYF3_9TELE</name>
<proteinExistence type="predicted"/>
<organism evidence="3 4">
    <name type="scientific">Crenichthys baileyi</name>
    <name type="common">White River springfish</name>
    <dbReference type="NCBI Taxonomy" id="28760"/>
    <lineage>
        <taxon>Eukaryota</taxon>
        <taxon>Metazoa</taxon>
        <taxon>Chordata</taxon>
        <taxon>Craniata</taxon>
        <taxon>Vertebrata</taxon>
        <taxon>Euteleostomi</taxon>
        <taxon>Actinopterygii</taxon>
        <taxon>Neopterygii</taxon>
        <taxon>Teleostei</taxon>
        <taxon>Neoteleostei</taxon>
        <taxon>Acanthomorphata</taxon>
        <taxon>Ovalentaria</taxon>
        <taxon>Atherinomorphae</taxon>
        <taxon>Cyprinodontiformes</taxon>
        <taxon>Goodeidae</taxon>
        <taxon>Crenichthys</taxon>
    </lineage>
</organism>
<feature type="transmembrane region" description="Helical" evidence="2">
    <location>
        <begin position="518"/>
        <end position="539"/>
    </location>
</feature>
<evidence type="ECO:0000256" key="1">
    <source>
        <dbReference type="SAM" id="MobiDB-lite"/>
    </source>
</evidence>
<evidence type="ECO:0000313" key="4">
    <source>
        <dbReference type="Proteomes" id="UP001311232"/>
    </source>
</evidence>
<feature type="compositionally biased region" description="Polar residues" evidence="1">
    <location>
        <begin position="630"/>
        <end position="639"/>
    </location>
</feature>
<protein>
    <submittedName>
        <fullName evidence="3">Uncharacterized protein</fullName>
    </submittedName>
</protein>
<evidence type="ECO:0000256" key="2">
    <source>
        <dbReference type="SAM" id="Phobius"/>
    </source>
</evidence>
<feature type="region of interest" description="Disordered" evidence="1">
    <location>
        <begin position="195"/>
        <end position="337"/>
    </location>
</feature>
<gene>
    <name evidence="3" type="ORF">CRENBAI_011236</name>
</gene>
<keyword evidence="2" id="KW-1133">Transmembrane helix</keyword>
<dbReference type="Proteomes" id="UP001311232">
    <property type="component" value="Unassembled WGS sequence"/>
</dbReference>
<feature type="compositionally biased region" description="Basic and acidic residues" evidence="1">
    <location>
        <begin position="314"/>
        <end position="337"/>
    </location>
</feature>
<evidence type="ECO:0000313" key="3">
    <source>
        <dbReference type="EMBL" id="KAK5614070.1"/>
    </source>
</evidence>
<feature type="compositionally biased region" description="Basic and acidic residues" evidence="1">
    <location>
        <begin position="267"/>
        <end position="282"/>
    </location>
</feature>
<feature type="compositionally biased region" description="Acidic residues" evidence="1">
    <location>
        <begin position="197"/>
        <end position="208"/>
    </location>
</feature>
<dbReference type="AlphaFoldDB" id="A0AAV9RYF3"/>
<sequence length="639" mass="69461">MLGYISLGVSTPIQFSSEVAYQDGRNFPQEPELLTVPLESPPSLKEVQQAMQEASEQVKGRGAEEVLKELLERVVEAALGQVEAGGQAKDMVVEKEGVDDDSLGVKMIESETEEEIETLEPHWEERNMSLKIVDNGFEESKVVAGKDALKNVAGGGKEVVKKEGETVAGSVEETRFRQAVGLEVTGESLLGTKLTQDDVDIASEETEGDSERGKEDSEEQVVLIVLKNATERETQNGEETPATVEVAVGVQPEQETEEESKAGLGVAEKEQTEDSRRKEAALLEKSQTDQTNGQKTSSHPNDHVIQMKTVIGEPIKEQEEVRRGENVDGLQKADDNGLAEIREEEKAEAVGTDLTETTLAGKYGDVIKEGSVALVVEGGDNPGEEGQIASEDLEYNKEDQAALVIPGLQSEECNKDFIEKRPEKQPTTPNPSFGALATEYNALIDATSNHHSKIITTNPGFLPHNHSMNQPTMDKFEKDVFAEYHQATEDKPKGTRDVVEDIPGAREKNEQGLEAWKIGAIFTAVFMVLEAVVIIIYILKCRNTKSTPAVQQACEEGCVEPEAVEGGDSSDDTLPADNGNCQEIAQFDPSDVASTLAIKREKQEDEHAVAMSDHSLSSTEMLPRAGPGSDASQDFRTSI</sequence>
<feature type="region of interest" description="Disordered" evidence="1">
    <location>
        <begin position="600"/>
        <end position="639"/>
    </location>
</feature>
<reference evidence="3 4" key="1">
    <citation type="submission" date="2021-06" db="EMBL/GenBank/DDBJ databases">
        <authorList>
            <person name="Palmer J.M."/>
        </authorList>
    </citation>
    <scope>NUCLEOTIDE SEQUENCE [LARGE SCALE GENOMIC DNA]</scope>
    <source>
        <strain evidence="3 4">MEX-2019</strain>
        <tissue evidence="3">Muscle</tissue>
    </source>
</reference>
<comment type="caution">
    <text evidence="3">The sequence shown here is derived from an EMBL/GenBank/DDBJ whole genome shotgun (WGS) entry which is preliminary data.</text>
</comment>
<keyword evidence="4" id="KW-1185">Reference proteome</keyword>